<evidence type="ECO:0000256" key="13">
    <source>
        <dbReference type="ARBA" id="ARBA00031891"/>
    </source>
</evidence>
<dbReference type="EMBL" id="CP044222">
    <property type="protein sequence ID" value="QEW07661.1"/>
    <property type="molecule type" value="Genomic_DNA"/>
</dbReference>
<evidence type="ECO:0000259" key="16">
    <source>
        <dbReference type="Pfam" id="PF07687"/>
    </source>
</evidence>
<sequence length="379" mass="40779">MSHGSATLTLAKELISRPSVTPDDAGCQAYLISRLEALGFTIESMPFAEVTNLWARRGTDGPLFCFAGHTDVVPSGPAEKWRFPPFEPTESEGYLWGRGAADMKGGIAAFITALERFIASYPDHQGSIALLITSDEEGPFINGTTRVIDTLEARQEKITWCVVGEPSSSQRVGDVIKNGRRGSISGSLTVKGVQGHVAYPHLVRNPVHLAAPALAELSQLVWDEGNEFFPPTSFQISNIHAGTGATNVVPGELEVAFNLRFSTEITADAIKARIAELLDRHQLDWQIDWTLSGHPFLTPAGSLVDASRAAIHQITGLESELSTAGGTSDGRFIAPTGAQVVELGPVNATIHQIDERVSIDDLDALSAIYEQIMIRLLTA</sequence>
<evidence type="ECO:0000256" key="1">
    <source>
        <dbReference type="ARBA" id="ARBA00005130"/>
    </source>
</evidence>
<dbReference type="PANTHER" id="PTHR43808:SF31">
    <property type="entry name" value="N-ACETYL-L-CITRULLINE DEACETYLASE"/>
    <property type="match status" value="1"/>
</dbReference>
<evidence type="ECO:0000256" key="3">
    <source>
        <dbReference type="ARBA" id="ARBA00011738"/>
    </source>
</evidence>
<feature type="binding site" evidence="15">
    <location>
        <position position="102"/>
    </location>
    <ligand>
        <name>Zn(2+)</name>
        <dbReference type="ChEBI" id="CHEBI:29105"/>
        <label>1</label>
    </ligand>
</feature>
<dbReference type="InterPro" id="IPR050072">
    <property type="entry name" value="Peptidase_M20A"/>
</dbReference>
<evidence type="ECO:0000256" key="15">
    <source>
        <dbReference type="HAMAP-Rule" id="MF_01690"/>
    </source>
</evidence>
<evidence type="ECO:0000313" key="17">
    <source>
        <dbReference type="EMBL" id="QEW07661.1"/>
    </source>
</evidence>
<evidence type="ECO:0000256" key="5">
    <source>
        <dbReference type="ARBA" id="ARBA00022391"/>
    </source>
</evidence>
<dbReference type="Gene3D" id="3.40.630.10">
    <property type="entry name" value="Zn peptidases"/>
    <property type="match status" value="2"/>
</dbReference>
<dbReference type="GO" id="GO:0008777">
    <property type="term" value="F:acetylornithine deacetylase activity"/>
    <property type="evidence" value="ECO:0007669"/>
    <property type="project" value="TreeGrafter"/>
</dbReference>
<gene>
    <name evidence="15 17" type="primary">dapE</name>
    <name evidence="17" type="ORF">F5I99_14790</name>
</gene>
<comment type="function">
    <text evidence="15">Catalyzes the hydrolysis of N-succinyl-L,L-diaminopimelic acid (SDAP), forming succinate and LL-2,6-diaminopimelate (DAP), an intermediate involved in the bacterial biosynthesis of lysine and meso-diaminopimelic acid, an essential component of bacterial cell walls.</text>
</comment>
<dbReference type="AlphaFoldDB" id="A0A5J6LHK4"/>
<dbReference type="GO" id="GO:0006526">
    <property type="term" value="P:L-arginine biosynthetic process"/>
    <property type="evidence" value="ECO:0007669"/>
    <property type="project" value="TreeGrafter"/>
</dbReference>
<dbReference type="GO" id="GO:0019877">
    <property type="term" value="P:diaminopimelate biosynthetic process"/>
    <property type="evidence" value="ECO:0007669"/>
    <property type="project" value="UniProtKB-UniRule"/>
</dbReference>
<feature type="active site" evidence="15">
    <location>
        <position position="71"/>
    </location>
</feature>
<dbReference type="PROSITE" id="PS00759">
    <property type="entry name" value="ARGE_DAPE_CPG2_2"/>
    <property type="match status" value="1"/>
</dbReference>
<proteinExistence type="inferred from homology"/>
<feature type="binding site" evidence="15">
    <location>
        <position position="165"/>
    </location>
    <ligand>
        <name>Zn(2+)</name>
        <dbReference type="ChEBI" id="CHEBI:29105"/>
        <label>1</label>
    </ligand>
</feature>
<dbReference type="InterPro" id="IPR002933">
    <property type="entry name" value="Peptidase_M20"/>
</dbReference>
<dbReference type="NCBIfam" id="TIGR01246">
    <property type="entry name" value="dapE_proteo"/>
    <property type="match status" value="1"/>
</dbReference>
<dbReference type="FunFam" id="3.30.70.360:FF:000011">
    <property type="entry name" value="Succinyl-diaminopimelate desuccinylase"/>
    <property type="match status" value="1"/>
</dbReference>
<dbReference type="GO" id="GO:0009089">
    <property type="term" value="P:lysine biosynthetic process via diaminopimelate"/>
    <property type="evidence" value="ECO:0007669"/>
    <property type="project" value="UniProtKB-UniRule"/>
</dbReference>
<dbReference type="PANTHER" id="PTHR43808">
    <property type="entry name" value="ACETYLORNITHINE DEACETYLASE"/>
    <property type="match status" value="1"/>
</dbReference>
<feature type="binding site" evidence="15">
    <location>
        <position position="137"/>
    </location>
    <ligand>
        <name>Zn(2+)</name>
        <dbReference type="ChEBI" id="CHEBI:29105"/>
        <label>2</label>
    </ligand>
</feature>
<keyword evidence="9 15" id="KW-0862">Zinc</keyword>
<evidence type="ECO:0000256" key="6">
    <source>
        <dbReference type="ARBA" id="ARBA00022605"/>
    </source>
</evidence>
<evidence type="ECO:0000256" key="12">
    <source>
        <dbReference type="ARBA" id="ARBA00023285"/>
    </source>
</evidence>
<dbReference type="FunFam" id="3.40.630.10:FF:000005">
    <property type="entry name" value="Succinyl-diaminopimelate desuccinylase"/>
    <property type="match status" value="1"/>
</dbReference>
<evidence type="ECO:0000256" key="11">
    <source>
        <dbReference type="ARBA" id="ARBA00023154"/>
    </source>
</evidence>
<comment type="subunit">
    <text evidence="3 15">Homodimer.</text>
</comment>
<keyword evidence="11 15" id="KW-0457">Lysine biosynthesis</keyword>
<reference evidence="17 18" key="1">
    <citation type="submission" date="2019-09" db="EMBL/GenBank/DDBJ databases">
        <title>Nitrincola iocasae sp. nov., a bacterium isolated from the sediment collected at a cold seep field in South China Sea.</title>
        <authorList>
            <person name="Zhang H."/>
            <person name="Wang H."/>
            <person name="Li C."/>
        </authorList>
    </citation>
    <scope>NUCLEOTIDE SEQUENCE [LARGE SCALE GENOMIC DNA]</scope>
    <source>
        <strain evidence="17 18">KXZD1103</strain>
    </source>
</reference>
<protein>
    <recommendedName>
        <fullName evidence="5 15">Succinyl-diaminopimelate desuccinylase</fullName>
        <shortName evidence="15">SDAP desuccinylase</shortName>
        <ecNumber evidence="4 15">3.5.1.18</ecNumber>
    </recommendedName>
    <alternativeName>
        <fullName evidence="13 15">N-succinyl-LL-2,6-diaminoheptanedioate amidohydrolase</fullName>
    </alternativeName>
</protein>
<evidence type="ECO:0000256" key="10">
    <source>
        <dbReference type="ARBA" id="ARBA00022915"/>
    </source>
</evidence>
<feature type="active site" description="Proton acceptor" evidence="15">
    <location>
        <position position="136"/>
    </location>
</feature>
<dbReference type="InterPro" id="IPR011650">
    <property type="entry name" value="Peptidase_M20_dimer"/>
</dbReference>
<feature type="binding site" evidence="15">
    <location>
        <position position="69"/>
    </location>
    <ligand>
        <name>Zn(2+)</name>
        <dbReference type="ChEBI" id="CHEBI:29105"/>
        <label>1</label>
    </ligand>
</feature>
<dbReference type="Proteomes" id="UP000325606">
    <property type="component" value="Chromosome"/>
</dbReference>
<comment type="similarity">
    <text evidence="2 15">Belongs to the peptidase M20A family. DapE subfamily.</text>
</comment>
<feature type="binding site" evidence="15">
    <location>
        <position position="102"/>
    </location>
    <ligand>
        <name>Zn(2+)</name>
        <dbReference type="ChEBI" id="CHEBI:29105"/>
        <label>2</label>
    </ligand>
</feature>
<evidence type="ECO:0000256" key="2">
    <source>
        <dbReference type="ARBA" id="ARBA00006746"/>
    </source>
</evidence>
<dbReference type="InterPro" id="IPR001261">
    <property type="entry name" value="ArgE/DapE_CS"/>
</dbReference>
<keyword evidence="8 15" id="KW-0378">Hydrolase</keyword>
<dbReference type="Pfam" id="PF01546">
    <property type="entry name" value="Peptidase_M20"/>
    <property type="match status" value="1"/>
</dbReference>
<keyword evidence="12 15" id="KW-0170">Cobalt</keyword>
<keyword evidence="10 15" id="KW-0220">Diaminopimelate biosynthesis</keyword>
<evidence type="ECO:0000256" key="14">
    <source>
        <dbReference type="ARBA" id="ARBA00051301"/>
    </source>
</evidence>
<dbReference type="HAMAP" id="MF_01690">
    <property type="entry name" value="DapE"/>
    <property type="match status" value="1"/>
</dbReference>
<evidence type="ECO:0000256" key="7">
    <source>
        <dbReference type="ARBA" id="ARBA00022723"/>
    </source>
</evidence>
<comment type="catalytic activity">
    <reaction evidence="14 15">
        <text>N-succinyl-(2S,6S)-2,6-diaminopimelate + H2O = (2S,6S)-2,6-diaminopimelate + succinate</text>
        <dbReference type="Rhea" id="RHEA:22608"/>
        <dbReference type="ChEBI" id="CHEBI:15377"/>
        <dbReference type="ChEBI" id="CHEBI:30031"/>
        <dbReference type="ChEBI" id="CHEBI:57609"/>
        <dbReference type="ChEBI" id="CHEBI:58087"/>
        <dbReference type="EC" id="3.5.1.18"/>
    </reaction>
</comment>
<dbReference type="NCBIfam" id="NF009557">
    <property type="entry name" value="PRK13009.1"/>
    <property type="match status" value="1"/>
</dbReference>
<evidence type="ECO:0000256" key="4">
    <source>
        <dbReference type="ARBA" id="ARBA00011921"/>
    </source>
</evidence>
<keyword evidence="6 15" id="KW-0028">Amino-acid biosynthesis</keyword>
<keyword evidence="7 15" id="KW-0479">Metal-binding</keyword>
<dbReference type="GO" id="GO:0050897">
    <property type="term" value="F:cobalt ion binding"/>
    <property type="evidence" value="ECO:0007669"/>
    <property type="project" value="UniProtKB-UniRule"/>
</dbReference>
<dbReference type="SUPFAM" id="SSF55031">
    <property type="entry name" value="Bacterial exopeptidase dimerisation domain"/>
    <property type="match status" value="1"/>
</dbReference>
<dbReference type="SUPFAM" id="SSF53187">
    <property type="entry name" value="Zn-dependent exopeptidases"/>
    <property type="match status" value="1"/>
</dbReference>
<feature type="domain" description="Peptidase M20 dimerisation" evidence="16">
    <location>
        <begin position="178"/>
        <end position="284"/>
    </location>
</feature>
<dbReference type="InterPro" id="IPR036264">
    <property type="entry name" value="Bact_exopeptidase_dim_dom"/>
</dbReference>
<comment type="pathway">
    <text evidence="1 15">Amino-acid biosynthesis; L-lysine biosynthesis via DAP pathway; LL-2,6-diaminopimelate from (S)-tetrahydrodipicolinate (succinylase route): step 3/3.</text>
</comment>
<dbReference type="RefSeq" id="WP_151057307.1">
    <property type="nucleotide sequence ID" value="NZ_CP044222.1"/>
</dbReference>
<dbReference type="GO" id="GO:0009014">
    <property type="term" value="F:succinyl-diaminopimelate desuccinylase activity"/>
    <property type="evidence" value="ECO:0007669"/>
    <property type="project" value="UniProtKB-UniRule"/>
</dbReference>
<feature type="binding site" evidence="15">
    <location>
        <position position="351"/>
    </location>
    <ligand>
        <name>Zn(2+)</name>
        <dbReference type="ChEBI" id="CHEBI:29105"/>
        <label>2</label>
    </ligand>
</feature>
<evidence type="ECO:0000256" key="9">
    <source>
        <dbReference type="ARBA" id="ARBA00022833"/>
    </source>
</evidence>
<organism evidence="17 18">
    <name type="scientific">Nitrincola iocasae</name>
    <dbReference type="NCBI Taxonomy" id="2614693"/>
    <lineage>
        <taxon>Bacteria</taxon>
        <taxon>Pseudomonadati</taxon>
        <taxon>Pseudomonadota</taxon>
        <taxon>Gammaproteobacteria</taxon>
        <taxon>Oceanospirillales</taxon>
        <taxon>Oceanospirillaceae</taxon>
        <taxon>Nitrincola</taxon>
    </lineage>
</organism>
<dbReference type="CDD" id="cd03891">
    <property type="entry name" value="M20_DapE_proteobac"/>
    <property type="match status" value="1"/>
</dbReference>
<evidence type="ECO:0000313" key="18">
    <source>
        <dbReference type="Proteomes" id="UP000325606"/>
    </source>
</evidence>
<keyword evidence="18" id="KW-1185">Reference proteome</keyword>
<accession>A0A5J6LHK4</accession>
<comment type="cofactor">
    <cofactor evidence="15">
        <name>Zn(2+)</name>
        <dbReference type="ChEBI" id="CHEBI:29105"/>
    </cofactor>
    <cofactor evidence="15">
        <name>Co(2+)</name>
        <dbReference type="ChEBI" id="CHEBI:48828"/>
    </cofactor>
    <text evidence="15">Binds 2 Zn(2+) or Co(2+) ions per subunit.</text>
</comment>
<dbReference type="GO" id="GO:0008270">
    <property type="term" value="F:zinc ion binding"/>
    <property type="evidence" value="ECO:0007669"/>
    <property type="project" value="UniProtKB-UniRule"/>
</dbReference>
<dbReference type="EC" id="3.5.1.18" evidence="4 15"/>
<dbReference type="Pfam" id="PF07687">
    <property type="entry name" value="M20_dimer"/>
    <property type="match status" value="1"/>
</dbReference>
<evidence type="ECO:0000256" key="8">
    <source>
        <dbReference type="ARBA" id="ARBA00022801"/>
    </source>
</evidence>
<dbReference type="InterPro" id="IPR005941">
    <property type="entry name" value="DapE_proteobac"/>
</dbReference>
<name>A0A5J6LHK4_9GAMM</name>
<dbReference type="KEGG" id="nik:F5I99_14790"/>
<dbReference type="UniPathway" id="UPA00034">
    <property type="reaction ID" value="UER00021"/>
</dbReference>